<keyword evidence="12" id="KW-1185">Reference proteome</keyword>
<evidence type="ECO:0000313" key="12">
    <source>
        <dbReference type="Proteomes" id="UP000374630"/>
    </source>
</evidence>
<dbReference type="Pfam" id="PF00528">
    <property type="entry name" value="BPD_transp_1"/>
    <property type="match status" value="1"/>
</dbReference>
<dbReference type="EMBL" id="RZOA01000001">
    <property type="protein sequence ID" value="KAA8824826.1"/>
    <property type="molecule type" value="Genomic_DNA"/>
</dbReference>
<dbReference type="EMBL" id="RZNZ01000003">
    <property type="protein sequence ID" value="KAA8821746.1"/>
    <property type="molecule type" value="Genomic_DNA"/>
</dbReference>
<evidence type="ECO:0000256" key="2">
    <source>
        <dbReference type="ARBA" id="ARBA00022448"/>
    </source>
</evidence>
<dbReference type="PROSITE" id="PS50928">
    <property type="entry name" value="ABC_TM1"/>
    <property type="match status" value="1"/>
</dbReference>
<comment type="subcellular location">
    <subcellularLocation>
        <location evidence="1 7">Cell membrane</location>
        <topology evidence="1 7">Multi-pass membrane protein</topology>
    </subcellularLocation>
</comment>
<sequence length="249" mass="26810">MTGIAAWLSTLALLIWWYFATLTPSDSRPLPSPGEVASSLGDLAEEGLLWPSVGMSLARVCAGLAVGIVLALPAGLIAGASRLGLTIIDKPVHMLRAIPFPALSPLLIIWIGIDESMKVALIAIGVFGLIYVNVRDGVRAIDPRLVELARAYRMDRWTVFSRVLLPGAMPSFMTGLRFAITVSWIALVTCETVNSTVGLGYILSRAQQFSRTDQMVLCVILYAALGLASEALVGLIERLAMPYRSVTVR</sequence>
<comment type="caution">
    <text evidence="10">The sequence shown here is derived from an EMBL/GenBank/DDBJ whole genome shotgun (WGS) entry which is preliminary data.</text>
</comment>
<evidence type="ECO:0000256" key="7">
    <source>
        <dbReference type="RuleBase" id="RU363032"/>
    </source>
</evidence>
<dbReference type="Proteomes" id="UP000374630">
    <property type="component" value="Unassembled WGS sequence"/>
</dbReference>
<protein>
    <submittedName>
        <fullName evidence="10">ABC transporter permease</fullName>
    </submittedName>
</protein>
<evidence type="ECO:0000313" key="9">
    <source>
        <dbReference type="EMBL" id="KAA8821746.1"/>
    </source>
</evidence>
<keyword evidence="4 7" id="KW-0812">Transmembrane</keyword>
<evidence type="ECO:0000256" key="5">
    <source>
        <dbReference type="ARBA" id="ARBA00022989"/>
    </source>
</evidence>
<evidence type="ECO:0000313" key="11">
    <source>
        <dbReference type="Proteomes" id="UP000345527"/>
    </source>
</evidence>
<dbReference type="Proteomes" id="UP000345527">
    <property type="component" value="Unassembled WGS sequence"/>
</dbReference>
<keyword evidence="5 7" id="KW-1133">Transmembrane helix</keyword>
<evidence type="ECO:0000313" key="10">
    <source>
        <dbReference type="EMBL" id="KAA8824826.1"/>
    </source>
</evidence>
<dbReference type="PANTHER" id="PTHR30151:SF38">
    <property type="entry name" value="ALIPHATIC SULFONATES TRANSPORT PERMEASE PROTEIN SSUC-RELATED"/>
    <property type="match status" value="1"/>
</dbReference>
<dbReference type="Gene3D" id="1.10.3720.10">
    <property type="entry name" value="MetI-like"/>
    <property type="match status" value="1"/>
</dbReference>
<evidence type="ECO:0000256" key="3">
    <source>
        <dbReference type="ARBA" id="ARBA00022475"/>
    </source>
</evidence>
<evidence type="ECO:0000256" key="1">
    <source>
        <dbReference type="ARBA" id="ARBA00004651"/>
    </source>
</evidence>
<name>A0A5J5E728_9BIFI</name>
<feature type="transmembrane region" description="Helical" evidence="7">
    <location>
        <begin position="215"/>
        <end position="236"/>
    </location>
</feature>
<feature type="transmembrane region" description="Helical" evidence="7">
    <location>
        <begin position="159"/>
        <end position="178"/>
    </location>
</feature>
<evidence type="ECO:0000256" key="6">
    <source>
        <dbReference type="ARBA" id="ARBA00023136"/>
    </source>
</evidence>
<feature type="transmembrane region" description="Helical" evidence="7">
    <location>
        <begin position="57"/>
        <end position="81"/>
    </location>
</feature>
<dbReference type="InterPro" id="IPR000515">
    <property type="entry name" value="MetI-like"/>
</dbReference>
<feature type="transmembrane region" description="Helical" evidence="7">
    <location>
        <begin position="119"/>
        <end position="138"/>
    </location>
</feature>
<keyword evidence="3" id="KW-1003">Cell membrane</keyword>
<dbReference type="SUPFAM" id="SSF161098">
    <property type="entry name" value="MetI-like"/>
    <property type="match status" value="1"/>
</dbReference>
<feature type="transmembrane region" description="Helical" evidence="7">
    <location>
        <begin position="184"/>
        <end position="203"/>
    </location>
</feature>
<keyword evidence="2 7" id="KW-0813">Transport</keyword>
<dbReference type="RefSeq" id="WP_150353148.1">
    <property type="nucleotide sequence ID" value="NZ_RZNZ01000003.1"/>
</dbReference>
<dbReference type="FunFam" id="1.10.3720.10:FF:000003">
    <property type="entry name" value="Aliphatic sulfonate ABC transporter permease"/>
    <property type="match status" value="1"/>
</dbReference>
<dbReference type="PANTHER" id="PTHR30151">
    <property type="entry name" value="ALKANE SULFONATE ABC TRANSPORTER-RELATED, MEMBRANE SUBUNIT"/>
    <property type="match status" value="1"/>
</dbReference>
<proteinExistence type="inferred from homology"/>
<comment type="similarity">
    <text evidence="7">Belongs to the binding-protein-dependent transport system permease family.</text>
</comment>
<reference evidence="11 12" key="1">
    <citation type="journal article" date="2019" name="Syst. Appl. Microbiol.">
        <title>Characterization of Bifidobacterium species in feaces of the Egyptian fruit bat: Description of B. vespertilionis sp. nov. and B. rousetti sp. nov.</title>
        <authorList>
            <person name="Modesto M."/>
            <person name="Satti M."/>
            <person name="Watanabe K."/>
            <person name="Puglisi E."/>
            <person name="Morelli L."/>
            <person name="Huang C.-H."/>
            <person name="Liou J.-S."/>
            <person name="Miyashita M."/>
            <person name="Tamura T."/>
            <person name="Saito S."/>
            <person name="Mori K."/>
            <person name="Huang L."/>
            <person name="Sciavilla P."/>
            <person name="Sandri C."/>
            <person name="Spiezio C."/>
            <person name="Vitali F."/>
            <person name="Cavalieri D."/>
            <person name="Perpetuini G."/>
            <person name="Tofalo R."/>
            <person name="Bonetti A."/>
            <person name="Arita M."/>
            <person name="Mattarelli P."/>
        </authorList>
    </citation>
    <scope>NUCLEOTIDE SEQUENCE [LARGE SCALE GENOMIC DNA]</scope>
    <source>
        <strain evidence="9 12">RST16</strain>
        <strain evidence="10 11">RST8</strain>
    </source>
</reference>
<evidence type="ECO:0000259" key="8">
    <source>
        <dbReference type="PROSITE" id="PS50928"/>
    </source>
</evidence>
<accession>A0A5J5E728</accession>
<dbReference type="CDD" id="cd06261">
    <property type="entry name" value="TM_PBP2"/>
    <property type="match status" value="1"/>
</dbReference>
<organism evidence="10 11">
    <name type="scientific">Bifidobacterium vespertilionis</name>
    <dbReference type="NCBI Taxonomy" id="2562524"/>
    <lineage>
        <taxon>Bacteria</taxon>
        <taxon>Bacillati</taxon>
        <taxon>Actinomycetota</taxon>
        <taxon>Actinomycetes</taxon>
        <taxon>Bifidobacteriales</taxon>
        <taxon>Bifidobacteriaceae</taxon>
        <taxon>Bifidobacterium</taxon>
    </lineage>
</organism>
<dbReference type="AlphaFoldDB" id="A0A5J5E728"/>
<gene>
    <name evidence="10" type="ORF">EM848_00575</name>
    <name evidence="9" type="ORF">EMO90_03280</name>
</gene>
<dbReference type="InterPro" id="IPR035906">
    <property type="entry name" value="MetI-like_sf"/>
</dbReference>
<evidence type="ECO:0000256" key="4">
    <source>
        <dbReference type="ARBA" id="ARBA00022692"/>
    </source>
</evidence>
<dbReference type="GO" id="GO:0042918">
    <property type="term" value="P:alkanesulfonate transmembrane transport"/>
    <property type="evidence" value="ECO:0007669"/>
    <property type="project" value="UniProtKB-ARBA"/>
</dbReference>
<feature type="domain" description="ABC transmembrane type-1" evidence="8">
    <location>
        <begin position="53"/>
        <end position="233"/>
    </location>
</feature>
<dbReference type="GO" id="GO:0005886">
    <property type="term" value="C:plasma membrane"/>
    <property type="evidence" value="ECO:0007669"/>
    <property type="project" value="UniProtKB-SubCell"/>
</dbReference>
<keyword evidence="6 7" id="KW-0472">Membrane</keyword>
<feature type="transmembrane region" description="Helical" evidence="7">
    <location>
        <begin position="93"/>
        <end position="113"/>
    </location>
</feature>
<dbReference type="OrthoDB" id="9796361at2"/>